<keyword evidence="2" id="KW-1185">Reference proteome</keyword>
<evidence type="ECO:0000313" key="1">
    <source>
        <dbReference type="EMBL" id="XBS19092.1"/>
    </source>
</evidence>
<sequence>MKHGLEALKRQCNSRHPTHQALAAVLMRDLQHCRCYIYGQQAEEHVLLAVLGLQAGSLDYEKFDQRIDFMLAGEIIRDDCVPLTYRLQGDCFSITGRCSMLPRVCGVDWYIGGGYSGKAGDQARLKFKVSIKEVLRQKTKD</sequence>
<reference evidence="1 2" key="1">
    <citation type="journal article" date="2024" name="Microbiology">
        <title>Methylomarinum rosea sp. nov., a novel halophilic methanotrophic bacterium from the hypersaline Lake Elton.</title>
        <authorList>
            <person name="Suleimanov R.Z."/>
            <person name="Oshkin I.Y."/>
            <person name="Danilova O.V."/>
            <person name="Suzina N.E."/>
            <person name="Dedysh S.N."/>
        </authorList>
    </citation>
    <scope>NUCLEOTIDE SEQUENCE [LARGE SCALE GENOMIC DNA]</scope>
    <source>
        <strain evidence="1 2">Ch1-1</strain>
    </source>
</reference>
<dbReference type="EMBL" id="CP157743">
    <property type="protein sequence ID" value="XBS19092.1"/>
    <property type="molecule type" value="Genomic_DNA"/>
</dbReference>
<organism evidence="1 2">
    <name type="scientific">Methylomarinum roseum</name>
    <dbReference type="NCBI Taxonomy" id="3067653"/>
    <lineage>
        <taxon>Bacteria</taxon>
        <taxon>Pseudomonadati</taxon>
        <taxon>Pseudomonadota</taxon>
        <taxon>Gammaproteobacteria</taxon>
        <taxon>Methylococcales</taxon>
        <taxon>Methylococcaceae</taxon>
        <taxon>Methylomarinum</taxon>
    </lineage>
</organism>
<protein>
    <submittedName>
        <fullName evidence="1">Uncharacterized protein</fullName>
    </submittedName>
</protein>
<dbReference type="KEGG" id="mech:Q9L42_012000"/>
<name>A0AAU7NQ45_9GAMM</name>
<dbReference type="Proteomes" id="UP001225378">
    <property type="component" value="Chromosome"/>
</dbReference>
<evidence type="ECO:0000313" key="2">
    <source>
        <dbReference type="Proteomes" id="UP001225378"/>
    </source>
</evidence>
<gene>
    <name evidence="1" type="ORF">Q9L42_012000</name>
</gene>
<accession>A0AAU7NQ45</accession>
<proteinExistence type="predicted"/>
<dbReference type="AlphaFoldDB" id="A0AAU7NQ45"/>
<dbReference type="RefSeq" id="WP_305908163.1">
    <property type="nucleotide sequence ID" value="NZ_CP157743.1"/>
</dbReference>